<feature type="transmembrane region" description="Helical" evidence="9">
    <location>
        <begin position="524"/>
        <end position="545"/>
    </location>
</feature>
<dbReference type="Proteomes" id="UP001165289">
    <property type="component" value="Unassembled WGS sequence"/>
</dbReference>
<feature type="transmembrane region" description="Helical" evidence="9">
    <location>
        <begin position="551"/>
        <end position="571"/>
    </location>
</feature>
<keyword evidence="3 9" id="KW-0812">Transmembrane</keyword>
<dbReference type="EMBL" id="JAKMXF010000133">
    <property type="protein sequence ID" value="KAI6656996.1"/>
    <property type="molecule type" value="Genomic_DNA"/>
</dbReference>
<dbReference type="Pfam" id="PF13965">
    <property type="entry name" value="SID-1_RNA_chan"/>
    <property type="match status" value="1"/>
</dbReference>
<feature type="compositionally biased region" description="Acidic residues" evidence="8">
    <location>
        <begin position="763"/>
        <end position="774"/>
    </location>
</feature>
<accession>A0AAV7K9L6</accession>
<evidence type="ECO:0000256" key="9">
    <source>
        <dbReference type="SAM" id="Phobius"/>
    </source>
</evidence>
<feature type="transmembrane region" description="Helical" evidence="9">
    <location>
        <begin position="481"/>
        <end position="503"/>
    </location>
</feature>
<feature type="region of interest" description="Disordered" evidence="8">
    <location>
        <begin position="652"/>
        <end position="674"/>
    </location>
</feature>
<feature type="region of interest" description="Disordered" evidence="8">
    <location>
        <begin position="744"/>
        <end position="774"/>
    </location>
</feature>
<dbReference type="InterPro" id="IPR025958">
    <property type="entry name" value="SID1_TM_fam"/>
</dbReference>
<feature type="compositionally biased region" description="Basic and acidic residues" evidence="8">
    <location>
        <begin position="372"/>
        <end position="381"/>
    </location>
</feature>
<sequence length="774" mass="87262">MVTVRIVIILSFLLSQIHVCSPLILPDSIKGSIGKEYIALISNNSTHIYEFSISVQSFRIETAVFSNDTTSPVEIYLSHPSYVEGWLLPTTSHVIPGEIISTASRISCPSQLNNNISTIIVRIQTFSVNLIRYKIKVAKYNSNLIQIDQQATSAISASFPNYFVLDIPDDVDIVEVHLTSASELCSLVRIASYSCPPDFTIRSSKLIPDYEMTMRSVVDLRVRRSDFLEGSMVVFLIPLPAIECRTTVEYSKNILSPNFQKNISLVVNEGSTEFWVSILIMPAIFISAYVLFAIIIGFELIIAKFFPRLRKHFSIFLRIHISGKNEGNDSCTVSTSNKQIYVELQDVPATGEIQSTTVHQQIESSIENPAQSKRDYPEKYKSNTSKGELSYRARGAYFYDIINQKEVTVSDVNLRPLRELNRNAMMYIFLVVIVGLIYVLPGLQVAYLNHELVIDTGILDLCYINFKCDYQLNSIRSFNSIWSNISYMFLSFLFVIIVAIKHFSFIRELKVHGQPTTGIPQVFGLYYGLAIALFIEGIMSCIYHLCPSLINFQFDTTFMYIIATLLFIRLYKNRNPDATIHPFVAFVMLSVAVLFTSVSLFKESHSNFSGRIVLTLALIVYALVVIHLVYTLFVKNLLNYYYQDFKPFSVSEGLDSPSTIPNTPDTTDISKDVNNPFLHDNSSDINMTETNTNKINPFLTEENSLTQLNCSGQTQANRPSIPKASGDVGMPIENSIQINFRLSDVKNRNTDLSPESTPLPLSDNEDMETDADVN</sequence>
<protein>
    <submittedName>
        <fullName evidence="11">SID1 transmembrane family member 1</fullName>
    </submittedName>
</protein>
<proteinExistence type="inferred from homology"/>
<evidence type="ECO:0000256" key="10">
    <source>
        <dbReference type="SAM" id="SignalP"/>
    </source>
</evidence>
<feature type="chain" id="PRO_5043619556" evidence="10">
    <location>
        <begin position="23"/>
        <end position="774"/>
    </location>
</feature>
<reference evidence="11 12" key="1">
    <citation type="journal article" date="2023" name="BMC Biol.">
        <title>The compact genome of the sponge Oopsacas minuta (Hexactinellida) is lacking key metazoan core genes.</title>
        <authorList>
            <person name="Santini S."/>
            <person name="Schenkelaars Q."/>
            <person name="Jourda C."/>
            <person name="Duchesne M."/>
            <person name="Belahbib H."/>
            <person name="Rocher C."/>
            <person name="Selva M."/>
            <person name="Riesgo A."/>
            <person name="Vervoort M."/>
            <person name="Leys S.P."/>
            <person name="Kodjabachian L."/>
            <person name="Le Bivic A."/>
            <person name="Borchiellini C."/>
            <person name="Claverie J.M."/>
            <person name="Renard E."/>
        </authorList>
    </citation>
    <scope>NUCLEOTIDE SEQUENCE [LARGE SCALE GENOMIC DNA]</scope>
    <source>
        <strain evidence="11">SPO-2</strain>
    </source>
</reference>
<dbReference type="PANTHER" id="PTHR12185">
    <property type="entry name" value="SID1 TRANSMEMBRANE FAMILY MEMEBER"/>
    <property type="match status" value="1"/>
</dbReference>
<gene>
    <name evidence="11" type="ORF">LOD99_16297</name>
</gene>
<evidence type="ECO:0000256" key="4">
    <source>
        <dbReference type="ARBA" id="ARBA00022729"/>
    </source>
</evidence>
<evidence type="ECO:0000313" key="12">
    <source>
        <dbReference type="Proteomes" id="UP001165289"/>
    </source>
</evidence>
<evidence type="ECO:0000256" key="7">
    <source>
        <dbReference type="ARBA" id="ARBA00023180"/>
    </source>
</evidence>
<comment type="subcellular location">
    <subcellularLocation>
        <location evidence="1">Membrane</location>
        <topology evidence="1">Multi-pass membrane protein</topology>
    </subcellularLocation>
</comment>
<dbReference type="PANTHER" id="PTHR12185:SF1">
    <property type="entry name" value="SYSTEMIC RNA INTERFERENCE DEFECTIVE PROTEIN 1"/>
    <property type="match status" value="1"/>
</dbReference>
<comment type="caution">
    <text evidence="11">The sequence shown here is derived from an EMBL/GenBank/DDBJ whole genome shotgun (WGS) entry which is preliminary data.</text>
</comment>
<name>A0AAV7K9L6_9METZ</name>
<keyword evidence="12" id="KW-1185">Reference proteome</keyword>
<evidence type="ECO:0000256" key="1">
    <source>
        <dbReference type="ARBA" id="ARBA00004141"/>
    </source>
</evidence>
<evidence type="ECO:0000256" key="6">
    <source>
        <dbReference type="ARBA" id="ARBA00023136"/>
    </source>
</evidence>
<feature type="transmembrane region" description="Helical" evidence="9">
    <location>
        <begin position="613"/>
        <end position="633"/>
    </location>
</feature>
<feature type="compositionally biased region" description="Polar residues" evidence="8">
    <location>
        <begin position="656"/>
        <end position="667"/>
    </location>
</feature>
<dbReference type="GO" id="GO:0051033">
    <property type="term" value="F:RNA transmembrane transporter activity"/>
    <property type="evidence" value="ECO:0007669"/>
    <property type="project" value="TreeGrafter"/>
</dbReference>
<feature type="transmembrane region" description="Helical" evidence="9">
    <location>
        <begin position="274"/>
        <end position="302"/>
    </location>
</feature>
<dbReference type="GO" id="GO:0005886">
    <property type="term" value="C:plasma membrane"/>
    <property type="evidence" value="ECO:0007669"/>
    <property type="project" value="TreeGrafter"/>
</dbReference>
<keyword evidence="4 10" id="KW-0732">Signal</keyword>
<feature type="transmembrane region" description="Helical" evidence="9">
    <location>
        <begin position="583"/>
        <end position="601"/>
    </location>
</feature>
<keyword evidence="5 9" id="KW-1133">Transmembrane helix</keyword>
<evidence type="ECO:0000256" key="5">
    <source>
        <dbReference type="ARBA" id="ARBA00022989"/>
    </source>
</evidence>
<evidence type="ECO:0000313" key="11">
    <source>
        <dbReference type="EMBL" id="KAI6656996.1"/>
    </source>
</evidence>
<keyword evidence="6 9" id="KW-0472">Membrane</keyword>
<feature type="signal peptide" evidence="10">
    <location>
        <begin position="1"/>
        <end position="22"/>
    </location>
</feature>
<dbReference type="AlphaFoldDB" id="A0AAV7K9L6"/>
<dbReference type="GO" id="GO:0005764">
    <property type="term" value="C:lysosome"/>
    <property type="evidence" value="ECO:0007669"/>
    <property type="project" value="TreeGrafter"/>
</dbReference>
<feature type="compositionally biased region" description="Polar residues" evidence="8">
    <location>
        <begin position="362"/>
        <end position="371"/>
    </location>
</feature>
<feature type="region of interest" description="Disordered" evidence="8">
    <location>
        <begin position="362"/>
        <end position="383"/>
    </location>
</feature>
<evidence type="ECO:0000256" key="3">
    <source>
        <dbReference type="ARBA" id="ARBA00022692"/>
    </source>
</evidence>
<comment type="similarity">
    <text evidence="2">Belongs to the SID1 family.</text>
</comment>
<organism evidence="11 12">
    <name type="scientific">Oopsacas minuta</name>
    <dbReference type="NCBI Taxonomy" id="111878"/>
    <lineage>
        <taxon>Eukaryota</taxon>
        <taxon>Metazoa</taxon>
        <taxon>Porifera</taxon>
        <taxon>Hexactinellida</taxon>
        <taxon>Hexasterophora</taxon>
        <taxon>Lyssacinosida</taxon>
        <taxon>Leucopsacidae</taxon>
        <taxon>Oopsacas</taxon>
    </lineage>
</organism>
<feature type="transmembrane region" description="Helical" evidence="9">
    <location>
        <begin position="424"/>
        <end position="443"/>
    </location>
</feature>
<keyword evidence="7" id="KW-0325">Glycoprotein</keyword>
<evidence type="ECO:0000256" key="2">
    <source>
        <dbReference type="ARBA" id="ARBA00006618"/>
    </source>
</evidence>
<evidence type="ECO:0000256" key="8">
    <source>
        <dbReference type="SAM" id="MobiDB-lite"/>
    </source>
</evidence>
<dbReference type="GO" id="GO:0003725">
    <property type="term" value="F:double-stranded RNA binding"/>
    <property type="evidence" value="ECO:0007669"/>
    <property type="project" value="TreeGrafter"/>
</dbReference>